<accession>A0A0D3D7A9</accession>
<proteinExistence type="predicted"/>
<dbReference type="InterPro" id="IPR006912">
    <property type="entry name" value="Harbinger_derived_prot"/>
</dbReference>
<dbReference type="HOGENOM" id="CLU_012390_5_3_1"/>
<evidence type="ECO:0000313" key="2">
    <source>
        <dbReference type="EnsemblPlants" id="Bo7g057790.1"/>
    </source>
</evidence>
<sequence>MDSTPGFVNLLNSQTSYDLDSPEPAWFSSQCPDESAVKERRKWSPKEDKILIGAWLNTSKDHVVSNEHESGAFWKRIQDYYNSSPHLVGTTPRELVQCKQRWSRINDQVCKFVGCFEAALREQKSGQNDDDVMKAALGGISKMSSSSSNELEERLNEAFDDIFEDIYNNIVEAQTKKQRKRAYIERNHEEGHNRLWNDYFSEDPTFPAHLFRRRFRMNKELFMRIVHRLSEDVPFFRQRRDATGRYGLAPLQKCTAAIRLLAYGYAADTVDEYLRLGESTAISCLENFTEGIIQLFGDEYLRRPTPEDLQRLLDIGEKHGFPGMVLKQSYLLKFKKQPEKMWSALLDVERAFGVLQARFAIVKNPVLSWDKEKIGKIMRTCIILHNMIVGNERDGYTQYDMSEFEEGDVTRSSWVDMSYSTNMPTNLGNMLGIRNHVRDRRIHEQLKNDLIENTWNKFGDED</sequence>
<reference evidence="2 3" key="1">
    <citation type="journal article" date="2014" name="Genome Biol.">
        <title>Transcriptome and methylome profiling reveals relics of genome dominance in the mesopolyploid Brassica oleracea.</title>
        <authorList>
            <person name="Parkin I.A."/>
            <person name="Koh C."/>
            <person name="Tang H."/>
            <person name="Robinson S.J."/>
            <person name="Kagale S."/>
            <person name="Clarke W.E."/>
            <person name="Town C.D."/>
            <person name="Nixon J."/>
            <person name="Krishnakumar V."/>
            <person name="Bidwell S.L."/>
            <person name="Denoeud F."/>
            <person name="Belcram H."/>
            <person name="Links M.G."/>
            <person name="Just J."/>
            <person name="Clarke C."/>
            <person name="Bender T."/>
            <person name="Huebert T."/>
            <person name="Mason A.S."/>
            <person name="Pires J.C."/>
            <person name="Barker G."/>
            <person name="Moore J."/>
            <person name="Walley P.G."/>
            <person name="Manoli S."/>
            <person name="Batley J."/>
            <person name="Edwards D."/>
            <person name="Nelson M.N."/>
            <person name="Wang X."/>
            <person name="Paterson A.H."/>
            <person name="King G."/>
            <person name="Bancroft I."/>
            <person name="Chalhoub B."/>
            <person name="Sharpe A.G."/>
        </authorList>
    </citation>
    <scope>NUCLEOTIDE SEQUENCE</scope>
    <source>
        <strain evidence="2 3">cv. TO1000</strain>
    </source>
</reference>
<dbReference type="AlphaFoldDB" id="A0A0D3D7A9"/>
<feature type="domain" description="Myb-like" evidence="1">
    <location>
        <begin position="35"/>
        <end position="106"/>
    </location>
</feature>
<dbReference type="PANTHER" id="PTHR47150">
    <property type="entry name" value="OS12G0169200 PROTEIN"/>
    <property type="match status" value="1"/>
</dbReference>
<protein>
    <recommendedName>
        <fullName evidence="1">Myb-like domain-containing protein</fullName>
    </recommendedName>
</protein>
<dbReference type="Gramene" id="Bo7g057790.1">
    <property type="protein sequence ID" value="Bo7g057790.1"/>
    <property type="gene ID" value="Bo7g057790"/>
</dbReference>
<name>A0A0D3D7A9_BRAOL</name>
<dbReference type="Proteomes" id="UP000032141">
    <property type="component" value="Chromosome C7"/>
</dbReference>
<evidence type="ECO:0000313" key="3">
    <source>
        <dbReference type="Proteomes" id="UP000032141"/>
    </source>
</evidence>
<dbReference type="Pfam" id="PF04827">
    <property type="entry name" value="Plant_tran"/>
    <property type="match status" value="1"/>
</dbReference>
<evidence type="ECO:0000259" key="1">
    <source>
        <dbReference type="PROSITE" id="PS50090"/>
    </source>
</evidence>
<dbReference type="PROSITE" id="PS50090">
    <property type="entry name" value="MYB_LIKE"/>
    <property type="match status" value="1"/>
</dbReference>
<dbReference type="InterPro" id="IPR001005">
    <property type="entry name" value="SANT/Myb"/>
</dbReference>
<dbReference type="PANTHER" id="PTHR47150:SF5">
    <property type="entry name" value="OS07G0546750 PROTEIN"/>
    <property type="match status" value="1"/>
</dbReference>
<dbReference type="EnsemblPlants" id="Bo7g057790.1">
    <property type="protein sequence ID" value="Bo7g057790.1"/>
    <property type="gene ID" value="Bo7g057790"/>
</dbReference>
<organism evidence="2 3">
    <name type="scientific">Brassica oleracea var. oleracea</name>
    <dbReference type="NCBI Taxonomy" id="109376"/>
    <lineage>
        <taxon>Eukaryota</taxon>
        <taxon>Viridiplantae</taxon>
        <taxon>Streptophyta</taxon>
        <taxon>Embryophyta</taxon>
        <taxon>Tracheophyta</taxon>
        <taxon>Spermatophyta</taxon>
        <taxon>Magnoliopsida</taxon>
        <taxon>eudicotyledons</taxon>
        <taxon>Gunneridae</taxon>
        <taxon>Pentapetalae</taxon>
        <taxon>rosids</taxon>
        <taxon>malvids</taxon>
        <taxon>Brassicales</taxon>
        <taxon>Brassicaceae</taxon>
        <taxon>Brassiceae</taxon>
        <taxon>Brassica</taxon>
    </lineage>
</organism>
<keyword evidence="3" id="KW-1185">Reference proteome</keyword>
<dbReference type="STRING" id="109376.A0A0D3D7A9"/>
<reference evidence="2" key="2">
    <citation type="submission" date="2015-03" db="UniProtKB">
        <authorList>
            <consortium name="EnsemblPlants"/>
        </authorList>
    </citation>
    <scope>IDENTIFICATION</scope>
</reference>
<dbReference type="Gene3D" id="1.10.10.60">
    <property type="entry name" value="Homeodomain-like"/>
    <property type="match status" value="1"/>
</dbReference>